<evidence type="ECO:0000313" key="3">
    <source>
        <dbReference type="Proteomes" id="UP001153076"/>
    </source>
</evidence>
<sequence>MNLDLFNVKAGFRRAQALVNLGLKAEAREDLLVALIFDLTNEEVKQELRRIEEMCTVSNERDLVKDAKVNGNNSIESSSKQDDSSAHIEDTKLCIEGDNSSSRSSMRVEEIDHMEELSMEACSSIGLLHDVGTYFQQQICAQKPVGNATRRRSLKLLCLLETAYQRIEQGNSIEFFDKNKLLYMVICIHRSDHQNQQSNIMDGVNQEHHTPIAFQFSAQQNNNIRNQSNVNCNPGKRIKRQRCNGDNHLDQGTHIGRLCGKRKAEGLRFEDVQLISKK</sequence>
<dbReference type="EMBL" id="JAKOGI010001548">
    <property type="protein sequence ID" value="KAJ8425085.1"/>
    <property type="molecule type" value="Genomic_DNA"/>
</dbReference>
<reference evidence="2" key="1">
    <citation type="submission" date="2022-04" db="EMBL/GenBank/DDBJ databases">
        <title>Carnegiea gigantea Genome sequencing and assembly v2.</title>
        <authorList>
            <person name="Copetti D."/>
            <person name="Sanderson M.J."/>
            <person name="Burquez A."/>
            <person name="Wojciechowski M.F."/>
        </authorList>
    </citation>
    <scope>NUCLEOTIDE SEQUENCE</scope>
    <source>
        <strain evidence="2">SGP5-SGP5p</strain>
        <tissue evidence="2">Aerial part</tissue>
    </source>
</reference>
<dbReference type="Gene3D" id="1.25.40.10">
    <property type="entry name" value="Tetratricopeptide repeat domain"/>
    <property type="match status" value="1"/>
</dbReference>
<keyword evidence="3" id="KW-1185">Reference proteome</keyword>
<organism evidence="2 3">
    <name type="scientific">Carnegiea gigantea</name>
    <dbReference type="NCBI Taxonomy" id="171969"/>
    <lineage>
        <taxon>Eukaryota</taxon>
        <taxon>Viridiplantae</taxon>
        <taxon>Streptophyta</taxon>
        <taxon>Embryophyta</taxon>
        <taxon>Tracheophyta</taxon>
        <taxon>Spermatophyta</taxon>
        <taxon>Magnoliopsida</taxon>
        <taxon>eudicotyledons</taxon>
        <taxon>Gunneridae</taxon>
        <taxon>Pentapetalae</taxon>
        <taxon>Caryophyllales</taxon>
        <taxon>Cactineae</taxon>
        <taxon>Cactaceae</taxon>
        <taxon>Cactoideae</taxon>
        <taxon>Echinocereeae</taxon>
        <taxon>Carnegiea</taxon>
    </lineage>
</organism>
<evidence type="ECO:0000313" key="2">
    <source>
        <dbReference type="EMBL" id="KAJ8425085.1"/>
    </source>
</evidence>
<dbReference type="AlphaFoldDB" id="A0A9Q1GTZ1"/>
<feature type="region of interest" description="Disordered" evidence="1">
    <location>
        <begin position="68"/>
        <end position="87"/>
    </location>
</feature>
<evidence type="ECO:0000256" key="1">
    <source>
        <dbReference type="SAM" id="MobiDB-lite"/>
    </source>
</evidence>
<protein>
    <submittedName>
        <fullName evidence="2">Uncharacterized protein</fullName>
    </submittedName>
</protein>
<dbReference type="Proteomes" id="UP001153076">
    <property type="component" value="Unassembled WGS sequence"/>
</dbReference>
<dbReference type="OrthoDB" id="433738at2759"/>
<name>A0A9Q1GTZ1_9CARY</name>
<dbReference type="InterPro" id="IPR011990">
    <property type="entry name" value="TPR-like_helical_dom_sf"/>
</dbReference>
<comment type="caution">
    <text evidence="2">The sequence shown here is derived from an EMBL/GenBank/DDBJ whole genome shotgun (WGS) entry which is preliminary data.</text>
</comment>
<proteinExistence type="predicted"/>
<gene>
    <name evidence="2" type="ORF">Cgig2_034021</name>
</gene>
<accession>A0A9Q1GTZ1</accession>